<dbReference type="InterPro" id="IPR003653">
    <property type="entry name" value="Peptidase_C48_C"/>
</dbReference>
<keyword evidence="2" id="KW-0645">Protease</keyword>
<dbReference type="Proteomes" id="UP001604336">
    <property type="component" value="Unassembled WGS sequence"/>
</dbReference>
<keyword evidence="7" id="KW-1185">Reference proteome</keyword>
<dbReference type="GO" id="GO:0008233">
    <property type="term" value="F:peptidase activity"/>
    <property type="evidence" value="ECO:0007669"/>
    <property type="project" value="UniProtKB-KW"/>
</dbReference>
<dbReference type="SUPFAM" id="SSF54001">
    <property type="entry name" value="Cysteine proteinases"/>
    <property type="match status" value="1"/>
</dbReference>
<dbReference type="InterPro" id="IPR015410">
    <property type="entry name" value="DUF1985"/>
</dbReference>
<gene>
    <name evidence="6" type="ORF">Adt_15035</name>
</gene>
<dbReference type="GO" id="GO:0006508">
    <property type="term" value="P:proteolysis"/>
    <property type="evidence" value="ECO:0007669"/>
    <property type="project" value="UniProtKB-KW"/>
</dbReference>
<feature type="compositionally biased region" description="Basic and acidic residues" evidence="4">
    <location>
        <begin position="464"/>
        <end position="474"/>
    </location>
</feature>
<proteinExistence type="inferred from homology"/>
<keyword evidence="3" id="KW-0378">Hydrolase</keyword>
<feature type="region of interest" description="Disordered" evidence="4">
    <location>
        <begin position="454"/>
        <end position="474"/>
    </location>
</feature>
<dbReference type="PANTHER" id="PTHR48449">
    <property type="entry name" value="DUF1985 DOMAIN-CONTAINING PROTEIN"/>
    <property type="match status" value="1"/>
</dbReference>
<feature type="compositionally biased region" description="Basic and acidic residues" evidence="4">
    <location>
        <begin position="527"/>
        <end position="547"/>
    </location>
</feature>
<evidence type="ECO:0000256" key="4">
    <source>
        <dbReference type="SAM" id="MobiDB-lite"/>
    </source>
</evidence>
<protein>
    <submittedName>
        <fullName evidence="6">Ubiquitin-like protease domain-containing protein</fullName>
    </submittedName>
</protein>
<dbReference type="Pfam" id="PF09331">
    <property type="entry name" value="DUF1985"/>
    <property type="match status" value="1"/>
</dbReference>
<reference evidence="7" key="1">
    <citation type="submission" date="2024-07" db="EMBL/GenBank/DDBJ databases">
        <title>Two chromosome-level genome assemblies of Korean endemic species Abeliophyllum distichum and Forsythia ovata (Oleaceae).</title>
        <authorList>
            <person name="Jang H."/>
        </authorList>
    </citation>
    <scope>NUCLEOTIDE SEQUENCE [LARGE SCALE GENOMIC DNA]</scope>
</reference>
<feature type="domain" description="Ubiquitin-like protease family profile" evidence="5">
    <location>
        <begin position="732"/>
        <end position="930"/>
    </location>
</feature>
<dbReference type="PANTHER" id="PTHR48449:SF1">
    <property type="entry name" value="DUF1985 DOMAIN-CONTAINING PROTEIN"/>
    <property type="match status" value="1"/>
</dbReference>
<dbReference type="InterPro" id="IPR038765">
    <property type="entry name" value="Papain-like_cys_pep_sf"/>
</dbReference>
<comment type="caution">
    <text evidence="6">The sequence shown here is derived from an EMBL/GenBank/DDBJ whole genome shotgun (WGS) entry which is preliminary data.</text>
</comment>
<evidence type="ECO:0000259" key="5">
    <source>
        <dbReference type="PROSITE" id="PS50600"/>
    </source>
</evidence>
<comment type="similarity">
    <text evidence="1">Belongs to the peptidase C48 family.</text>
</comment>
<evidence type="ECO:0000256" key="3">
    <source>
        <dbReference type="ARBA" id="ARBA00022801"/>
    </source>
</evidence>
<evidence type="ECO:0000313" key="6">
    <source>
        <dbReference type="EMBL" id="KAL2518788.1"/>
    </source>
</evidence>
<evidence type="ECO:0000313" key="7">
    <source>
        <dbReference type="Proteomes" id="UP001604336"/>
    </source>
</evidence>
<evidence type="ECO:0000256" key="1">
    <source>
        <dbReference type="ARBA" id="ARBA00005234"/>
    </source>
</evidence>
<dbReference type="Pfam" id="PF02902">
    <property type="entry name" value="Peptidase_C48"/>
    <property type="match status" value="1"/>
</dbReference>
<feature type="compositionally biased region" description="Acidic residues" evidence="4">
    <location>
        <begin position="550"/>
        <end position="562"/>
    </location>
</feature>
<feature type="region of interest" description="Disordered" evidence="4">
    <location>
        <begin position="526"/>
        <end position="567"/>
    </location>
</feature>
<dbReference type="EMBL" id="JBFOLK010000004">
    <property type="protein sequence ID" value="KAL2518788.1"/>
    <property type="molecule type" value="Genomic_DNA"/>
</dbReference>
<sequence>MHSDHSREDSKAVGSRVVRFRSSIESQTPARQGWPPTLFLATFFFFFTRCGGGRVLCWLGFGGGFRISKASARSSGDGNNCIFGHRVTRSSTSKNPPKVMDEKIAKRSREILPEESPSQKKKEIMQHEAQDWDYRIDRKSWPVGRIMVSPKIDVIGKLNAKLKESQKQLFKETCFGPFLDMKDIRLQHQLIHKMLLREVMQPNYNEMWFRIGEKHVRFSMEEFCIVTGLKCTGSSDISEHVLAPISLKTRYFSDLRAVYKKDVESVFLNLPNSTNDEDVVKLGILYLLSSYLFTTTYAKQVSDSTMRLVDLDESDSFPWGKELFNTTFTYLKSALNTKADDEGIITYRLCGFPIAFQVWIYETLPLDGILCEKIRDSWPRIINWTTDKRIMSSQLEDSMFDSFEAKSFETCEDEKEAPYCIQMFEEASAAPTHDNNKDVVDPPARQRKKLSAAPMCNEPPNVVESKEKEDSKSHYNEDIINRLTDVQIKQEQMLHEMMSFKHGVESMIADFRKEVIERFKQISSPKAGERHLDNKVDEKGSEFKSTNENDVVENFDNEETDLDSPKGNEFVDVKVHERECALSEKEQPLCEDNLPSFDLGIDFTPNDIFPRLSDGSFYTDEVLENVDKTIDEVHIPDTIVADQNMPGMPTKRPHKPNTLLQSPYLLNYGSSSDVPQSHVQLCAFEAGFIAPRVADIDSFEKWYREGHRPNKIGNKFIKRAEKIVPAFNFGPITISEKQWFHDLRENDATLEDTHMDVCFYYLRKMVKYSNTINLRVTTTDCLFGSLIRKIFKTISVDDNAIADEVTLLEYPLGDYMHCNTPWRDIDHVLMPIMMEDHAHWILGHFDLNKKCLNIYNSYDFRIKDRQLVEDVQAFAVVIPHLLVNIGFWKSNLVDGKEHIEPLDVNIIQHLPQQQNGFDCEIFVIEFAKHIINQTIESMPNPLDCSTARINLATQLFKHGFDKQRNGYDTDGDNVARKVRKARRLKRGN</sequence>
<accession>A0ABD1U1A9</accession>
<evidence type="ECO:0000256" key="2">
    <source>
        <dbReference type="ARBA" id="ARBA00022670"/>
    </source>
</evidence>
<dbReference type="AlphaFoldDB" id="A0ABD1U1A9"/>
<name>A0ABD1U1A9_9LAMI</name>
<dbReference type="PROSITE" id="PS50600">
    <property type="entry name" value="ULP_PROTEASE"/>
    <property type="match status" value="1"/>
</dbReference>
<dbReference type="Gene3D" id="3.40.395.10">
    <property type="entry name" value="Adenoviral Proteinase, Chain A"/>
    <property type="match status" value="1"/>
</dbReference>
<organism evidence="6 7">
    <name type="scientific">Abeliophyllum distichum</name>
    <dbReference type="NCBI Taxonomy" id="126358"/>
    <lineage>
        <taxon>Eukaryota</taxon>
        <taxon>Viridiplantae</taxon>
        <taxon>Streptophyta</taxon>
        <taxon>Embryophyta</taxon>
        <taxon>Tracheophyta</taxon>
        <taxon>Spermatophyta</taxon>
        <taxon>Magnoliopsida</taxon>
        <taxon>eudicotyledons</taxon>
        <taxon>Gunneridae</taxon>
        <taxon>Pentapetalae</taxon>
        <taxon>asterids</taxon>
        <taxon>lamiids</taxon>
        <taxon>Lamiales</taxon>
        <taxon>Oleaceae</taxon>
        <taxon>Forsythieae</taxon>
        <taxon>Abeliophyllum</taxon>
    </lineage>
</organism>